<dbReference type="STRING" id="1561998.A0A1I7TVI3"/>
<reference evidence="3" key="1">
    <citation type="submission" date="2016-11" db="UniProtKB">
        <authorList>
            <consortium name="WormBaseParasite"/>
        </authorList>
    </citation>
    <scope>IDENTIFICATION</scope>
</reference>
<protein>
    <submittedName>
        <fullName evidence="3">SpoIID domain-containing protein</fullName>
    </submittedName>
</protein>
<dbReference type="Proteomes" id="UP000095282">
    <property type="component" value="Unplaced"/>
</dbReference>
<keyword evidence="1" id="KW-0732">Signal</keyword>
<sequence>MIVACVVLMIPGTTGQFQICGNPRSGEYFSPPVQMVCEVSNQETVMKTAIDIYTEYGASIKAKAFRCSQTTYSVCSGGTYKYFTEKPNVVNITTTPMTPEDCQSAIDYRQVRNNTLISKGNGVFHSSASQTNEKSWTEGASCNEGVIYSLEIGEVATPDGEKVISPLGDMAGCQAKKGESIFDSKLREFYRKEIEQLPIRWQYTVDHDGAYYVN</sequence>
<evidence type="ECO:0000313" key="2">
    <source>
        <dbReference type="Proteomes" id="UP000095282"/>
    </source>
</evidence>
<accession>A0A1I7TVI3</accession>
<evidence type="ECO:0000256" key="1">
    <source>
        <dbReference type="SAM" id="SignalP"/>
    </source>
</evidence>
<dbReference type="eggNOG" id="KOG0017">
    <property type="taxonomic scope" value="Eukaryota"/>
</dbReference>
<dbReference type="WBParaSite" id="Csp11.Scaffold629.g12205.t2">
    <property type="protein sequence ID" value="Csp11.Scaffold629.g12205.t2"/>
    <property type="gene ID" value="Csp11.Scaffold629.g12205"/>
</dbReference>
<keyword evidence="2" id="KW-1185">Reference proteome</keyword>
<dbReference type="AlphaFoldDB" id="A0A1I7TVI3"/>
<proteinExistence type="predicted"/>
<evidence type="ECO:0000313" key="3">
    <source>
        <dbReference type="WBParaSite" id="Csp11.Scaffold629.g12205.t2"/>
    </source>
</evidence>
<feature type="chain" id="PRO_5012023388" evidence="1">
    <location>
        <begin position="16"/>
        <end position="214"/>
    </location>
</feature>
<name>A0A1I7TVI3_9PELO</name>
<organism evidence="2 3">
    <name type="scientific">Caenorhabditis tropicalis</name>
    <dbReference type="NCBI Taxonomy" id="1561998"/>
    <lineage>
        <taxon>Eukaryota</taxon>
        <taxon>Metazoa</taxon>
        <taxon>Ecdysozoa</taxon>
        <taxon>Nematoda</taxon>
        <taxon>Chromadorea</taxon>
        <taxon>Rhabditida</taxon>
        <taxon>Rhabditina</taxon>
        <taxon>Rhabditomorpha</taxon>
        <taxon>Rhabditoidea</taxon>
        <taxon>Rhabditidae</taxon>
        <taxon>Peloderinae</taxon>
        <taxon>Caenorhabditis</taxon>
    </lineage>
</organism>
<feature type="signal peptide" evidence="1">
    <location>
        <begin position="1"/>
        <end position="15"/>
    </location>
</feature>